<dbReference type="Proteomes" id="UP000322294">
    <property type="component" value="Unassembled WGS sequence"/>
</dbReference>
<feature type="compositionally biased region" description="Low complexity" evidence="1">
    <location>
        <begin position="102"/>
        <end position="111"/>
    </location>
</feature>
<reference evidence="2 3" key="1">
    <citation type="submission" date="2019-07" db="EMBL/GenBank/DDBJ databases">
        <title>Genomic Encyclopedia of Type Strains, Phase I: the one thousand microbial genomes (KMG-I) project.</title>
        <authorList>
            <person name="Kyrpides N."/>
        </authorList>
    </citation>
    <scope>NUCLEOTIDE SEQUENCE [LARGE SCALE GENOMIC DNA]</scope>
    <source>
        <strain evidence="2 3">DSM 16647</strain>
    </source>
</reference>
<name>A0A5S5AXA7_9FIRM</name>
<dbReference type="RefSeq" id="WP_246110682.1">
    <property type="nucleotide sequence ID" value="NZ_VNHO01000005.1"/>
</dbReference>
<proteinExistence type="predicted"/>
<organism evidence="2 3">
    <name type="scientific">Thermosediminibacter litoriperuensis</name>
    <dbReference type="NCBI Taxonomy" id="291989"/>
    <lineage>
        <taxon>Bacteria</taxon>
        <taxon>Bacillati</taxon>
        <taxon>Bacillota</taxon>
        <taxon>Clostridia</taxon>
        <taxon>Thermosediminibacterales</taxon>
        <taxon>Thermosediminibacteraceae</taxon>
        <taxon>Thermosediminibacter</taxon>
    </lineage>
</organism>
<protein>
    <submittedName>
        <fullName evidence="2">Uncharacterized protein</fullName>
    </submittedName>
</protein>
<gene>
    <name evidence="2" type="ORF">LZ11_00595</name>
</gene>
<sequence length="124" mass="12906">MSDGNNSRSDFGLLEMVTDVIQGKRGNNINELISLLALSNILGIITYLNSQELRTGIKGSSSSKSGSSDIKELASTLLGVLGSSSDKKINPTALVNLVKTLSSSEGSSSESKGGKSGEEKVKQT</sequence>
<keyword evidence="3" id="KW-1185">Reference proteome</keyword>
<feature type="region of interest" description="Disordered" evidence="1">
    <location>
        <begin position="100"/>
        <end position="124"/>
    </location>
</feature>
<dbReference type="EMBL" id="VNHO01000005">
    <property type="protein sequence ID" value="TYP57602.1"/>
    <property type="molecule type" value="Genomic_DNA"/>
</dbReference>
<comment type="caution">
    <text evidence="2">The sequence shown here is derived from an EMBL/GenBank/DDBJ whole genome shotgun (WGS) entry which is preliminary data.</text>
</comment>
<dbReference type="AlphaFoldDB" id="A0A5S5AXA7"/>
<evidence type="ECO:0000313" key="3">
    <source>
        <dbReference type="Proteomes" id="UP000322294"/>
    </source>
</evidence>
<feature type="compositionally biased region" description="Basic and acidic residues" evidence="1">
    <location>
        <begin position="112"/>
        <end position="124"/>
    </location>
</feature>
<accession>A0A5S5AXA7</accession>
<evidence type="ECO:0000256" key="1">
    <source>
        <dbReference type="SAM" id="MobiDB-lite"/>
    </source>
</evidence>
<evidence type="ECO:0000313" key="2">
    <source>
        <dbReference type="EMBL" id="TYP57602.1"/>
    </source>
</evidence>